<gene>
    <name evidence="1" type="ORF">BpHYR1_003833</name>
</gene>
<keyword evidence="2" id="KW-1185">Reference proteome</keyword>
<dbReference type="AlphaFoldDB" id="A0A3M7RT48"/>
<accession>A0A3M7RT48</accession>
<name>A0A3M7RT48_BRAPC</name>
<organism evidence="1 2">
    <name type="scientific">Brachionus plicatilis</name>
    <name type="common">Marine rotifer</name>
    <name type="synonym">Brachionus muelleri</name>
    <dbReference type="NCBI Taxonomy" id="10195"/>
    <lineage>
        <taxon>Eukaryota</taxon>
        <taxon>Metazoa</taxon>
        <taxon>Spiralia</taxon>
        <taxon>Gnathifera</taxon>
        <taxon>Rotifera</taxon>
        <taxon>Eurotatoria</taxon>
        <taxon>Monogononta</taxon>
        <taxon>Pseudotrocha</taxon>
        <taxon>Ploima</taxon>
        <taxon>Brachionidae</taxon>
        <taxon>Brachionus</taxon>
    </lineage>
</organism>
<dbReference type="EMBL" id="REGN01002685">
    <property type="protein sequence ID" value="RNA26731.1"/>
    <property type="molecule type" value="Genomic_DNA"/>
</dbReference>
<evidence type="ECO:0000313" key="1">
    <source>
        <dbReference type="EMBL" id="RNA26731.1"/>
    </source>
</evidence>
<dbReference type="Proteomes" id="UP000276133">
    <property type="component" value="Unassembled WGS sequence"/>
</dbReference>
<evidence type="ECO:0000313" key="2">
    <source>
        <dbReference type="Proteomes" id="UP000276133"/>
    </source>
</evidence>
<protein>
    <submittedName>
        <fullName evidence="1">Uncharacterized protein</fullName>
    </submittedName>
</protein>
<comment type="caution">
    <text evidence="1">The sequence shown here is derived from an EMBL/GenBank/DDBJ whole genome shotgun (WGS) entry which is preliminary data.</text>
</comment>
<proteinExistence type="predicted"/>
<reference evidence="1 2" key="1">
    <citation type="journal article" date="2018" name="Sci. Rep.">
        <title>Genomic signatures of local adaptation to the degree of environmental predictability in rotifers.</title>
        <authorList>
            <person name="Franch-Gras L."/>
            <person name="Hahn C."/>
            <person name="Garcia-Roger E.M."/>
            <person name="Carmona M.J."/>
            <person name="Serra M."/>
            <person name="Gomez A."/>
        </authorList>
    </citation>
    <scope>NUCLEOTIDE SEQUENCE [LARGE SCALE GENOMIC DNA]</scope>
    <source>
        <strain evidence="1">HYR1</strain>
    </source>
</reference>
<sequence>MKFLPNFKNEILRWYFLIIKIWLSFAKTYFDESKNEKKNTKKLSRVLKKLPCSQQQEALLN</sequence>